<proteinExistence type="predicted"/>
<evidence type="ECO:0000259" key="2">
    <source>
        <dbReference type="Pfam" id="PF01979"/>
    </source>
</evidence>
<evidence type="ECO:0000256" key="1">
    <source>
        <dbReference type="ARBA" id="ARBA00022801"/>
    </source>
</evidence>
<dbReference type="GO" id="GO:0016810">
    <property type="term" value="F:hydrolase activity, acting on carbon-nitrogen (but not peptide) bonds"/>
    <property type="evidence" value="ECO:0007669"/>
    <property type="project" value="InterPro"/>
</dbReference>
<dbReference type="SUPFAM" id="SSF51556">
    <property type="entry name" value="Metallo-dependent hydrolases"/>
    <property type="match status" value="1"/>
</dbReference>
<feature type="domain" description="Amidohydrolase-related" evidence="2">
    <location>
        <begin position="54"/>
        <end position="304"/>
    </location>
</feature>
<dbReference type="SUPFAM" id="SSF51338">
    <property type="entry name" value="Composite domain of metallo-dependent hydrolases"/>
    <property type="match status" value="1"/>
</dbReference>
<comment type="caution">
    <text evidence="3">The sequence shown here is derived from an EMBL/GenBank/DDBJ whole genome shotgun (WGS) entry which is preliminary data.</text>
</comment>
<dbReference type="Gene3D" id="2.30.40.10">
    <property type="entry name" value="Urease, subunit C, domain 1"/>
    <property type="match status" value="1"/>
</dbReference>
<dbReference type="PANTHER" id="PTHR43794">
    <property type="entry name" value="AMINOHYDROLASE SSNA-RELATED"/>
    <property type="match status" value="1"/>
</dbReference>
<dbReference type="InterPro" id="IPR011059">
    <property type="entry name" value="Metal-dep_hydrolase_composite"/>
</dbReference>
<dbReference type="AlphaFoldDB" id="A0A7C4YH31"/>
<dbReference type="EMBL" id="DTHG01000102">
    <property type="protein sequence ID" value="HGW92546.1"/>
    <property type="molecule type" value="Genomic_DNA"/>
</dbReference>
<protein>
    <recommendedName>
        <fullName evidence="2">Amidohydrolase-related domain-containing protein</fullName>
    </recommendedName>
</protein>
<sequence length="423" mass="48637">MDRYVIGNGFICDGERIFLKDGGILVEGERIKKIGKWEDLKKEDCEKIDVKGRMIIPGILNAHHHSYSSLACGLKTKDISTFPKRLKNLWWKLDSILDKELIYYSTMKSLIDGIKNGTTMVFDHHASMGFIKGSLNIIKDVYKICYIKGVLSFEVSERSKETIKEQIDENISFYFENIKDENIKGLFGLHANFTLSDKTLKRIGELKPEEMGIHIHCGESVIDYDYCKKKGYSGTVHRLQSFNLLNDLSILAHCVHISNRDLKIIEQINPVIVSNPVSNANNRIGCFNFMKIKDYVLGSDGIGSDIIYQFKFRFFQNSQQKDIKDLFFKNMKLTKKKFFPDADDFKEGKKADIVVLDYIPVMDVDEDNIVSHLVFGVQNRNVFITISNGKILFKDGKITFIDEDALFNEIKKITGHLKRKFYA</sequence>
<organism evidence="3">
    <name type="scientific">candidate division WOR-3 bacterium</name>
    <dbReference type="NCBI Taxonomy" id="2052148"/>
    <lineage>
        <taxon>Bacteria</taxon>
        <taxon>Bacteria division WOR-3</taxon>
    </lineage>
</organism>
<name>A0A7C4YH31_UNCW3</name>
<dbReference type="Gene3D" id="3.20.20.140">
    <property type="entry name" value="Metal-dependent hydrolases"/>
    <property type="match status" value="1"/>
</dbReference>
<gene>
    <name evidence="3" type="ORF">ENV67_08440</name>
</gene>
<keyword evidence="1" id="KW-0378">Hydrolase</keyword>
<evidence type="ECO:0000313" key="3">
    <source>
        <dbReference type="EMBL" id="HGW92546.1"/>
    </source>
</evidence>
<dbReference type="InterPro" id="IPR032466">
    <property type="entry name" value="Metal_Hydrolase"/>
</dbReference>
<reference evidence="3" key="1">
    <citation type="journal article" date="2020" name="mSystems">
        <title>Genome- and Community-Level Interaction Insights into Carbon Utilization and Element Cycling Functions of Hydrothermarchaeota in Hydrothermal Sediment.</title>
        <authorList>
            <person name="Zhou Z."/>
            <person name="Liu Y."/>
            <person name="Xu W."/>
            <person name="Pan J."/>
            <person name="Luo Z.H."/>
            <person name="Li M."/>
        </authorList>
    </citation>
    <scope>NUCLEOTIDE SEQUENCE [LARGE SCALE GENOMIC DNA]</scope>
    <source>
        <strain evidence="3">SpSt-780</strain>
    </source>
</reference>
<dbReference type="Pfam" id="PF01979">
    <property type="entry name" value="Amidohydro_1"/>
    <property type="match status" value="1"/>
</dbReference>
<accession>A0A7C4YH31</accession>
<dbReference type="InterPro" id="IPR050287">
    <property type="entry name" value="MTA/SAH_deaminase"/>
</dbReference>
<dbReference type="PANTHER" id="PTHR43794:SF11">
    <property type="entry name" value="AMIDOHYDROLASE-RELATED DOMAIN-CONTAINING PROTEIN"/>
    <property type="match status" value="1"/>
</dbReference>
<dbReference type="InterPro" id="IPR006680">
    <property type="entry name" value="Amidohydro-rel"/>
</dbReference>